<name>A0A0H4I0I4_9GAMM</name>
<dbReference type="RefSeq" id="WP_048383601.1">
    <property type="nucleotide sequence ID" value="NZ_CP011494.1"/>
</dbReference>
<keyword evidence="3 6" id="KW-0812">Transmembrane</keyword>
<evidence type="ECO:0000313" key="9">
    <source>
        <dbReference type="Proteomes" id="UP000036406"/>
    </source>
</evidence>
<evidence type="ECO:0000256" key="2">
    <source>
        <dbReference type="ARBA" id="ARBA00022475"/>
    </source>
</evidence>
<sequence length="230" mass="24866">MNRSQWAFRLTFLIIVALVMGAIWLLLRQLGMPVSLAPEALAEWLDQQGMSGPVLLMLLMILAVVVGPIPTLPISAASGLVYGVFSGTAIAALGALAGSIIAFYLARVLGREAVRRKLGDNPIFSATGSQRFLFMAVTLTRLIPLFSFALISYAAGVTAISFWRYALATTLGMLPMTFVFAGLGHSFELSPLLTVVAAVVILVVMSTLPLYLSRRPYSRLSRFLRLDTQA</sequence>
<evidence type="ECO:0000256" key="4">
    <source>
        <dbReference type="ARBA" id="ARBA00022989"/>
    </source>
</evidence>
<evidence type="ECO:0000256" key="1">
    <source>
        <dbReference type="ARBA" id="ARBA00004651"/>
    </source>
</evidence>
<feature type="transmembrane region" description="Helical" evidence="6">
    <location>
        <begin position="54"/>
        <end position="74"/>
    </location>
</feature>
<organism evidence="8 9">
    <name type="scientific">Marinobacter psychrophilus</name>
    <dbReference type="NCBI Taxonomy" id="330734"/>
    <lineage>
        <taxon>Bacteria</taxon>
        <taxon>Pseudomonadati</taxon>
        <taxon>Pseudomonadota</taxon>
        <taxon>Gammaproteobacteria</taxon>
        <taxon>Pseudomonadales</taxon>
        <taxon>Marinobacteraceae</taxon>
        <taxon>Marinobacter</taxon>
    </lineage>
</organism>
<evidence type="ECO:0000313" key="8">
    <source>
        <dbReference type="EMBL" id="AKO51100.1"/>
    </source>
</evidence>
<dbReference type="GO" id="GO:0005886">
    <property type="term" value="C:plasma membrane"/>
    <property type="evidence" value="ECO:0007669"/>
    <property type="project" value="UniProtKB-SubCell"/>
</dbReference>
<accession>A0A0H4I0I4</accession>
<feature type="transmembrane region" description="Helical" evidence="6">
    <location>
        <begin position="192"/>
        <end position="212"/>
    </location>
</feature>
<feature type="transmembrane region" description="Helical" evidence="6">
    <location>
        <begin position="6"/>
        <end position="27"/>
    </location>
</feature>
<reference evidence="8 9" key="1">
    <citation type="submission" date="2015-05" db="EMBL/GenBank/DDBJ databases">
        <title>Complete genome of Marinobacter psychrophilus strain 20041T isolated from sea-ice of the Canadian Basin.</title>
        <authorList>
            <person name="Song L."/>
            <person name="Ren L."/>
            <person name="Yu Y."/>
            <person name="Wang X."/>
        </authorList>
    </citation>
    <scope>NUCLEOTIDE SEQUENCE [LARGE SCALE GENOMIC DNA]</scope>
    <source>
        <strain evidence="8 9">20041</strain>
    </source>
</reference>
<evidence type="ECO:0000256" key="5">
    <source>
        <dbReference type="ARBA" id="ARBA00023136"/>
    </source>
</evidence>
<protein>
    <recommendedName>
        <fullName evidence="6">TVP38/TMEM64 family membrane protein</fullName>
    </recommendedName>
</protein>
<dbReference type="KEGG" id="mpq:ABA45_00575"/>
<keyword evidence="5 6" id="KW-0472">Membrane</keyword>
<comment type="similarity">
    <text evidence="6">Belongs to the TVP38/TMEM64 family.</text>
</comment>
<evidence type="ECO:0000256" key="3">
    <source>
        <dbReference type="ARBA" id="ARBA00022692"/>
    </source>
</evidence>
<feature type="transmembrane region" description="Helical" evidence="6">
    <location>
        <begin position="80"/>
        <end position="106"/>
    </location>
</feature>
<keyword evidence="4 6" id="KW-1133">Transmembrane helix</keyword>
<comment type="subcellular location">
    <subcellularLocation>
        <location evidence="1 6">Cell membrane</location>
        <topology evidence="1 6">Multi-pass membrane protein</topology>
    </subcellularLocation>
</comment>
<dbReference type="EMBL" id="CP011494">
    <property type="protein sequence ID" value="AKO51100.1"/>
    <property type="molecule type" value="Genomic_DNA"/>
</dbReference>
<dbReference type="InterPro" id="IPR032816">
    <property type="entry name" value="VTT_dom"/>
</dbReference>
<keyword evidence="2 6" id="KW-1003">Cell membrane</keyword>
<feature type="transmembrane region" description="Helical" evidence="6">
    <location>
        <begin position="132"/>
        <end position="156"/>
    </location>
</feature>
<dbReference type="PATRIC" id="fig|330734.3.peg.125"/>
<proteinExistence type="inferred from homology"/>
<dbReference type="Proteomes" id="UP000036406">
    <property type="component" value="Chromosome"/>
</dbReference>
<dbReference type="PANTHER" id="PTHR12677">
    <property type="entry name" value="GOLGI APPARATUS MEMBRANE PROTEIN TVP38-RELATED"/>
    <property type="match status" value="1"/>
</dbReference>
<feature type="transmembrane region" description="Helical" evidence="6">
    <location>
        <begin position="162"/>
        <end position="183"/>
    </location>
</feature>
<dbReference type="STRING" id="330734.ABA45_00575"/>
<keyword evidence="9" id="KW-1185">Reference proteome</keyword>
<dbReference type="InterPro" id="IPR015414">
    <property type="entry name" value="TMEM64"/>
</dbReference>
<feature type="domain" description="VTT" evidence="7">
    <location>
        <begin position="69"/>
        <end position="185"/>
    </location>
</feature>
<dbReference type="Pfam" id="PF09335">
    <property type="entry name" value="VTT_dom"/>
    <property type="match status" value="1"/>
</dbReference>
<evidence type="ECO:0000256" key="6">
    <source>
        <dbReference type="RuleBase" id="RU366058"/>
    </source>
</evidence>
<dbReference type="AlphaFoldDB" id="A0A0H4I0I4"/>
<dbReference type="PANTHER" id="PTHR12677:SF59">
    <property type="entry name" value="GOLGI APPARATUS MEMBRANE PROTEIN TVP38-RELATED"/>
    <property type="match status" value="1"/>
</dbReference>
<evidence type="ECO:0000259" key="7">
    <source>
        <dbReference type="Pfam" id="PF09335"/>
    </source>
</evidence>
<gene>
    <name evidence="8" type="ORF">ABA45_00575</name>
</gene>